<accession>A0A8I5U270</accession>
<evidence type="ECO:0000259" key="7">
    <source>
        <dbReference type="PROSITE" id="PS50102"/>
    </source>
</evidence>
<dbReference type="InterPro" id="IPR050441">
    <property type="entry name" value="RBM"/>
</dbReference>
<keyword evidence="9" id="KW-1185">Reference proteome</keyword>
<dbReference type="InterPro" id="IPR003954">
    <property type="entry name" value="RRM_euk-type"/>
</dbReference>
<dbReference type="Gene3D" id="3.30.70.330">
    <property type="match status" value="1"/>
</dbReference>
<organism evidence="8 9">
    <name type="scientific">Pongo abelii</name>
    <name type="common">Sumatran orangutan</name>
    <name type="synonym">Pongo pygmaeus abelii</name>
    <dbReference type="NCBI Taxonomy" id="9601"/>
    <lineage>
        <taxon>Eukaryota</taxon>
        <taxon>Metazoa</taxon>
        <taxon>Chordata</taxon>
        <taxon>Craniata</taxon>
        <taxon>Vertebrata</taxon>
        <taxon>Euteleostomi</taxon>
        <taxon>Mammalia</taxon>
        <taxon>Eutheria</taxon>
        <taxon>Euarchontoglires</taxon>
        <taxon>Primates</taxon>
        <taxon>Haplorrhini</taxon>
        <taxon>Catarrhini</taxon>
        <taxon>Hominidae</taxon>
        <taxon>Pongo</taxon>
    </lineage>
</organism>
<evidence type="ECO:0000256" key="5">
    <source>
        <dbReference type="PROSITE-ProRule" id="PRU00176"/>
    </source>
</evidence>
<evidence type="ECO:0000256" key="4">
    <source>
        <dbReference type="ARBA" id="ARBA00023274"/>
    </source>
</evidence>
<dbReference type="FunFam" id="3.30.70.330:FF:000119">
    <property type="entry name" value="RNA-binding motif protein, X chromosome"/>
    <property type="match status" value="1"/>
</dbReference>
<dbReference type="Pfam" id="PF08081">
    <property type="entry name" value="RBM1CTR"/>
    <property type="match status" value="1"/>
</dbReference>
<feature type="compositionally biased region" description="Basic and acidic residues" evidence="6">
    <location>
        <begin position="62"/>
        <end position="80"/>
    </location>
</feature>
<dbReference type="InterPro" id="IPR012604">
    <property type="entry name" value="RBM1CTR"/>
</dbReference>
<feature type="compositionally biased region" description="Polar residues" evidence="6">
    <location>
        <begin position="215"/>
        <end position="224"/>
    </location>
</feature>
<dbReference type="GeneTree" id="ENSGT00940000153425"/>
<evidence type="ECO:0000256" key="1">
    <source>
        <dbReference type="ARBA" id="ARBA00004123"/>
    </source>
</evidence>
<comment type="subcellular location">
    <subcellularLocation>
        <location evidence="1">Nucleus</location>
    </subcellularLocation>
</comment>
<dbReference type="GO" id="GO:1990904">
    <property type="term" value="C:ribonucleoprotein complex"/>
    <property type="evidence" value="ECO:0007669"/>
    <property type="project" value="UniProtKB-KW"/>
</dbReference>
<reference evidence="8" key="2">
    <citation type="submission" date="2025-08" db="UniProtKB">
        <authorList>
            <consortium name="Ensembl"/>
        </authorList>
    </citation>
    <scope>IDENTIFICATION</scope>
</reference>
<sequence length="516" mass="56879">MVEADRPGKLFIGGLNTETNEKALETVFGKYGRIVEVLLIKDRETNKSRGFAFVTFESPADAKDAARDMNGKSLDGKAIKVEQATKPSFERGRHGPPPPPRSRGPPRGFGAGRGGSGGTRGPPSRGHMDDGGYSMNFNMSSSRGPLPVKRGPPPRSGGPSPKRSAPSGLVRSSSGMGGRAPLSRGRDSYGGPPRREPLPSRRDVYLSPRDDGYSTKDSYSSRDYPNSRDTRDYAPPPRDYTYRDYGHSSSRDDYPSRGYGDRDGYGRDRDYSDHPSGGSYRDSYESYGNSRSAPPTRGPPPSYGGSSRYDDYSSSRDGYGGSRDSYSSSRSDLYSSGCDRVGRQERGLPPSVERGYPSSRDSYSSSSRGAPRGAGAGGSRSDRGEGRSSYFSRYVGENNNNRKCWKDFQCNWLEAWLVHWSKSFDKTFTDSSTKHDLYLCNSFTGPSNIIWNLGSRYIFTVIKDGLGFFLNTILGVLNIAGRNLKCYKFCEGQWQHQTKLHMCLPYESNPSSKNLP</sequence>
<feature type="compositionally biased region" description="Basic and acidic residues" evidence="6">
    <location>
        <begin position="193"/>
        <end position="214"/>
    </location>
</feature>
<dbReference type="InterPro" id="IPR012677">
    <property type="entry name" value="Nucleotide-bd_a/b_plait_sf"/>
</dbReference>
<keyword evidence="4" id="KW-0687">Ribonucleoprotein</keyword>
<feature type="compositionally biased region" description="Basic and acidic residues" evidence="6">
    <location>
        <begin position="240"/>
        <end position="273"/>
    </location>
</feature>
<evidence type="ECO:0000256" key="3">
    <source>
        <dbReference type="ARBA" id="ARBA00023242"/>
    </source>
</evidence>
<dbReference type="SUPFAM" id="SSF54928">
    <property type="entry name" value="RNA-binding domain, RBD"/>
    <property type="match status" value="1"/>
</dbReference>
<evidence type="ECO:0000256" key="2">
    <source>
        <dbReference type="ARBA" id="ARBA00022884"/>
    </source>
</evidence>
<feature type="compositionally biased region" description="Low complexity" evidence="6">
    <location>
        <begin position="354"/>
        <end position="371"/>
    </location>
</feature>
<gene>
    <name evidence="8" type="primary">KYAT3</name>
</gene>
<name>A0A8I5U270_PONAB</name>
<dbReference type="InterPro" id="IPR035979">
    <property type="entry name" value="RBD_domain_sf"/>
</dbReference>
<keyword evidence="2 5" id="KW-0694">RNA-binding</keyword>
<dbReference type="GO" id="GO:0003723">
    <property type="term" value="F:RNA binding"/>
    <property type="evidence" value="ECO:0007669"/>
    <property type="project" value="UniProtKB-UniRule"/>
</dbReference>
<dbReference type="GO" id="GO:0005634">
    <property type="term" value="C:nucleus"/>
    <property type="evidence" value="ECO:0007669"/>
    <property type="project" value="UniProtKB-SubCell"/>
</dbReference>
<evidence type="ECO:0000256" key="6">
    <source>
        <dbReference type="SAM" id="MobiDB-lite"/>
    </source>
</evidence>
<dbReference type="PROSITE" id="PS50102">
    <property type="entry name" value="RRM"/>
    <property type="match status" value="1"/>
</dbReference>
<dbReference type="CDD" id="cd12382">
    <property type="entry name" value="RRM_RBMX_like"/>
    <property type="match status" value="1"/>
</dbReference>
<dbReference type="PANTHER" id="PTHR48034">
    <property type="entry name" value="TRANSFORMER-2 SEX-DETERMINING PROTEIN-RELATED"/>
    <property type="match status" value="1"/>
</dbReference>
<feature type="compositionally biased region" description="Low complexity" evidence="6">
    <location>
        <begin position="157"/>
        <end position="168"/>
    </location>
</feature>
<dbReference type="SMART" id="SM00360">
    <property type="entry name" value="RRM"/>
    <property type="match status" value="1"/>
</dbReference>
<keyword evidence="3" id="KW-0539">Nucleus</keyword>
<evidence type="ECO:0000313" key="9">
    <source>
        <dbReference type="Proteomes" id="UP000001595"/>
    </source>
</evidence>
<dbReference type="Ensembl" id="ENSPPYT00000041746.1">
    <property type="protein sequence ID" value="ENSPPYP00000036869.1"/>
    <property type="gene ID" value="ENSPPYG00000001176.3"/>
</dbReference>
<dbReference type="AlphaFoldDB" id="A0A8I5U270"/>
<reference evidence="8" key="3">
    <citation type="submission" date="2025-09" db="UniProtKB">
        <authorList>
            <consortium name="Ensembl"/>
        </authorList>
    </citation>
    <scope>IDENTIFICATION</scope>
</reference>
<dbReference type="InterPro" id="IPR000504">
    <property type="entry name" value="RRM_dom"/>
</dbReference>
<dbReference type="SMART" id="SM00361">
    <property type="entry name" value="RRM_1"/>
    <property type="match status" value="1"/>
</dbReference>
<feature type="compositionally biased region" description="Gly residues" evidence="6">
    <location>
        <begin position="107"/>
        <end position="120"/>
    </location>
</feature>
<dbReference type="Proteomes" id="UP000001595">
    <property type="component" value="Chromosome 1"/>
</dbReference>
<evidence type="ECO:0000313" key="8">
    <source>
        <dbReference type="Ensembl" id="ENSPPYP00000036869.1"/>
    </source>
</evidence>
<feature type="compositionally biased region" description="Low complexity" evidence="6">
    <location>
        <begin position="322"/>
        <end position="337"/>
    </location>
</feature>
<reference evidence="8 9" key="1">
    <citation type="submission" date="2008-02" db="EMBL/GenBank/DDBJ databases">
        <title>A 6x draft sequence assembly of the Pongo pygmaeus abelii genome.</title>
        <authorList>
            <person name="Wilson R.K."/>
            <person name="Mardis E."/>
        </authorList>
    </citation>
    <scope>NUCLEOTIDE SEQUENCE [LARGE SCALE GENOMIC DNA]</scope>
</reference>
<feature type="domain" description="RRM" evidence="7">
    <location>
        <begin position="8"/>
        <end position="86"/>
    </location>
</feature>
<feature type="region of interest" description="Disordered" evidence="6">
    <location>
        <begin position="62"/>
        <end position="386"/>
    </location>
</feature>
<dbReference type="Pfam" id="PF00076">
    <property type="entry name" value="RRM_1"/>
    <property type="match status" value="1"/>
</dbReference>
<proteinExistence type="predicted"/>
<protein>
    <submittedName>
        <fullName evidence="8">RBMX like 1</fullName>
    </submittedName>
</protein>